<dbReference type="Pfam" id="PF00483">
    <property type="entry name" value="NTP_transferase"/>
    <property type="match status" value="1"/>
</dbReference>
<dbReference type="AlphaFoldDB" id="A0A919PJE2"/>
<comment type="caution">
    <text evidence="2">The sequence shown here is derived from an EMBL/GenBank/DDBJ whole genome shotgun (WGS) entry which is preliminary data.</text>
</comment>
<organism evidence="2 3">
    <name type="scientific">Dactylosporangium siamense</name>
    <dbReference type="NCBI Taxonomy" id="685454"/>
    <lineage>
        <taxon>Bacteria</taxon>
        <taxon>Bacillati</taxon>
        <taxon>Actinomycetota</taxon>
        <taxon>Actinomycetes</taxon>
        <taxon>Micromonosporales</taxon>
        <taxon>Micromonosporaceae</taxon>
        <taxon>Dactylosporangium</taxon>
    </lineage>
</organism>
<dbReference type="InterPro" id="IPR013446">
    <property type="entry name" value="G1P_cyt_trans-like"/>
</dbReference>
<dbReference type="PANTHER" id="PTHR47183:SF3">
    <property type="entry name" value="TRANSFERASE"/>
    <property type="match status" value="1"/>
</dbReference>
<reference evidence="2" key="1">
    <citation type="submission" date="2021-01" db="EMBL/GenBank/DDBJ databases">
        <title>Whole genome shotgun sequence of Dactylosporangium siamense NBRC 106093.</title>
        <authorList>
            <person name="Komaki H."/>
            <person name="Tamura T."/>
        </authorList>
    </citation>
    <scope>NUCLEOTIDE SEQUENCE</scope>
    <source>
        <strain evidence="2">NBRC 106093</strain>
    </source>
</reference>
<evidence type="ECO:0000259" key="1">
    <source>
        <dbReference type="Pfam" id="PF00483"/>
    </source>
</evidence>
<evidence type="ECO:0000313" key="2">
    <source>
        <dbReference type="EMBL" id="GIG44567.1"/>
    </source>
</evidence>
<feature type="domain" description="Nucleotidyl transferase" evidence="1">
    <location>
        <begin position="3"/>
        <end position="160"/>
    </location>
</feature>
<dbReference type="Proteomes" id="UP000660611">
    <property type="component" value="Unassembled WGS sequence"/>
</dbReference>
<dbReference type="SUPFAM" id="SSF53448">
    <property type="entry name" value="Nucleotide-diphospho-sugar transferases"/>
    <property type="match status" value="1"/>
</dbReference>
<dbReference type="EMBL" id="BONQ01000038">
    <property type="protein sequence ID" value="GIG44567.1"/>
    <property type="molecule type" value="Genomic_DNA"/>
</dbReference>
<sequence length="270" mass="30993">MKVVLFCGGLGMRMREGTSNVPKPMAMIGDRPLLWHVMRYYAHFGHTDFVLALGYGAAVVKDYFLHYDETLSNDFTLVGGNGDVQLFSTDITDWNITFIDTGLKATIGERLMRVRKYVEDEPMFLANYADTLTDAPLPEMVERFRESAAAVSMLAVPPVSTHHILEMSEDGSVSRVRDFRDLMTWENGGYFIMRPEIFDVLRDGEDMVPHAFDRLIPDRKLLAQQYDGFWRAVDTFKDRAEMEEAYNHGNCPWMLWDSTRRPSLVPTQRA</sequence>
<dbReference type="PANTHER" id="PTHR47183">
    <property type="entry name" value="GLUCOSE-1-PHOSPHATE CYTIDYLYLTRANSFERASE-RELATED"/>
    <property type="match status" value="1"/>
</dbReference>
<keyword evidence="2" id="KW-0808">Transferase</keyword>
<evidence type="ECO:0000313" key="3">
    <source>
        <dbReference type="Proteomes" id="UP000660611"/>
    </source>
</evidence>
<dbReference type="InterPro" id="IPR005835">
    <property type="entry name" value="NTP_transferase_dom"/>
</dbReference>
<keyword evidence="3" id="KW-1185">Reference proteome</keyword>
<proteinExistence type="predicted"/>
<dbReference type="InterPro" id="IPR029044">
    <property type="entry name" value="Nucleotide-diphossugar_trans"/>
</dbReference>
<dbReference type="RefSeq" id="WP_203846393.1">
    <property type="nucleotide sequence ID" value="NZ_BAAAVW010000040.1"/>
</dbReference>
<keyword evidence="2" id="KW-0548">Nucleotidyltransferase</keyword>
<protein>
    <submittedName>
        <fullName evidence="2">Glucose-1-phosphate cytidylyltransferase</fullName>
    </submittedName>
</protein>
<dbReference type="GO" id="GO:0047343">
    <property type="term" value="F:glucose-1-phosphate cytidylyltransferase activity"/>
    <property type="evidence" value="ECO:0007669"/>
    <property type="project" value="InterPro"/>
</dbReference>
<accession>A0A919PJE2</accession>
<gene>
    <name evidence="2" type="primary">rfbF</name>
    <name evidence="2" type="ORF">Dsi01nite_026080</name>
</gene>
<dbReference type="Gene3D" id="3.90.550.10">
    <property type="entry name" value="Spore Coat Polysaccharide Biosynthesis Protein SpsA, Chain A"/>
    <property type="match status" value="1"/>
</dbReference>
<name>A0A919PJE2_9ACTN</name>